<dbReference type="eggNOG" id="KOG2556">
    <property type="taxonomic scope" value="Eukaryota"/>
</dbReference>
<keyword evidence="6 8" id="KW-0482">Metalloprotease</keyword>
<dbReference type="EC" id="3.4.24.36" evidence="10"/>
<evidence type="ECO:0000256" key="3">
    <source>
        <dbReference type="ARBA" id="ARBA00022723"/>
    </source>
</evidence>
<keyword evidence="2" id="KW-0645">Protease</keyword>
<comment type="cofactor">
    <cofactor evidence="8">
        <name>Zn(2+)</name>
        <dbReference type="ChEBI" id="CHEBI:29105"/>
    </cofactor>
    <text evidence="8">Binds 1 zinc ion per subunit.</text>
</comment>
<feature type="compositionally biased region" description="Polar residues" evidence="9">
    <location>
        <begin position="271"/>
        <end position="282"/>
    </location>
</feature>
<dbReference type="Pfam" id="PF01457">
    <property type="entry name" value="Peptidase_M8"/>
    <property type="match status" value="1"/>
</dbReference>
<dbReference type="GO" id="GO:0007155">
    <property type="term" value="P:cell adhesion"/>
    <property type="evidence" value="ECO:0007669"/>
    <property type="project" value="InterPro"/>
</dbReference>
<evidence type="ECO:0000256" key="6">
    <source>
        <dbReference type="ARBA" id="ARBA00023049"/>
    </source>
</evidence>
<keyword evidence="4 10" id="KW-0378">Hydrolase</keyword>
<dbReference type="OrthoDB" id="238768at2759"/>
<feature type="binding site" evidence="8">
    <location>
        <position position="82"/>
    </location>
    <ligand>
        <name>Zn(2+)</name>
        <dbReference type="ChEBI" id="CHEBI:29105"/>
        <note>catalytic</note>
    </ligand>
</feature>
<dbReference type="SUPFAM" id="SSF55486">
    <property type="entry name" value="Metalloproteases ('zincins'), catalytic domain"/>
    <property type="match status" value="1"/>
</dbReference>
<dbReference type="GO" id="GO:0046872">
    <property type="term" value="F:metal ion binding"/>
    <property type="evidence" value="ECO:0007669"/>
    <property type="project" value="UniProtKB-KW"/>
</dbReference>
<protein>
    <submittedName>
        <fullName evidence="10">Leishmanolysin family protein, putative</fullName>
        <ecNumber evidence="10">3.4.24.36</ecNumber>
    </submittedName>
</protein>
<reference evidence="10 11" key="1">
    <citation type="submission" date="2011-07" db="EMBL/GenBank/DDBJ databases">
        <authorList>
            <person name="Coyne R."/>
            <person name="Brami D."/>
            <person name="Johnson J."/>
            <person name="Hostetler J."/>
            <person name="Hannick L."/>
            <person name="Clark T."/>
            <person name="Cassidy-Hanley D."/>
            <person name="Inman J."/>
        </authorList>
    </citation>
    <scope>NUCLEOTIDE SEQUENCE [LARGE SCALE GENOMIC DNA]</scope>
    <source>
        <strain evidence="10 11">G5</strain>
    </source>
</reference>
<dbReference type="AlphaFoldDB" id="G0R4P3"/>
<evidence type="ECO:0000313" key="11">
    <source>
        <dbReference type="Proteomes" id="UP000008983"/>
    </source>
</evidence>
<dbReference type="GeneID" id="14903618"/>
<organism evidence="10 11">
    <name type="scientific">Ichthyophthirius multifiliis</name>
    <name type="common">White spot disease agent</name>
    <name type="synonym">Ich</name>
    <dbReference type="NCBI Taxonomy" id="5932"/>
    <lineage>
        <taxon>Eukaryota</taxon>
        <taxon>Sar</taxon>
        <taxon>Alveolata</taxon>
        <taxon>Ciliophora</taxon>
        <taxon>Intramacronucleata</taxon>
        <taxon>Oligohymenophorea</taxon>
        <taxon>Hymenostomatida</taxon>
        <taxon>Ophryoglenina</taxon>
        <taxon>Ichthyophthirius</taxon>
    </lineage>
</organism>
<dbReference type="InterPro" id="IPR001577">
    <property type="entry name" value="Peptidase_M8"/>
</dbReference>
<gene>
    <name evidence="10" type="ORF">IMG5_194120</name>
</gene>
<evidence type="ECO:0000256" key="8">
    <source>
        <dbReference type="PIRSR" id="PIRSR601577-2"/>
    </source>
</evidence>
<dbReference type="EMBL" id="GL984353">
    <property type="protein sequence ID" value="EGR27549.1"/>
    <property type="molecule type" value="Genomic_DNA"/>
</dbReference>
<dbReference type="Gene3D" id="3.10.170.20">
    <property type="match status" value="1"/>
</dbReference>
<comment type="similarity">
    <text evidence="1">Belongs to the peptidase M8 family.</text>
</comment>
<feature type="binding site" evidence="8">
    <location>
        <position position="86"/>
    </location>
    <ligand>
        <name>Zn(2+)</name>
        <dbReference type="ChEBI" id="CHEBI:29105"/>
        <note>catalytic</note>
    </ligand>
</feature>
<dbReference type="PANTHER" id="PTHR10942:SF0">
    <property type="entry name" value="LEISHMANOLYSIN-LIKE PEPTIDASE"/>
    <property type="match status" value="1"/>
</dbReference>
<evidence type="ECO:0000256" key="5">
    <source>
        <dbReference type="ARBA" id="ARBA00022833"/>
    </source>
</evidence>
<dbReference type="GO" id="GO:0016020">
    <property type="term" value="C:membrane"/>
    <property type="evidence" value="ECO:0007669"/>
    <property type="project" value="InterPro"/>
</dbReference>
<feature type="binding site" evidence="8">
    <location>
        <position position="161"/>
    </location>
    <ligand>
        <name>Zn(2+)</name>
        <dbReference type="ChEBI" id="CHEBI:29105"/>
        <note>catalytic</note>
    </ligand>
</feature>
<evidence type="ECO:0000256" key="1">
    <source>
        <dbReference type="ARBA" id="ARBA00005860"/>
    </source>
</evidence>
<dbReference type="InParanoid" id="G0R4P3"/>
<dbReference type="STRING" id="857967.G0R4P3"/>
<dbReference type="GO" id="GO:0005737">
    <property type="term" value="C:cytoplasm"/>
    <property type="evidence" value="ECO:0007669"/>
    <property type="project" value="TreeGrafter"/>
</dbReference>
<evidence type="ECO:0000256" key="7">
    <source>
        <dbReference type="PIRSR" id="PIRSR601577-1"/>
    </source>
</evidence>
<evidence type="ECO:0000256" key="2">
    <source>
        <dbReference type="ARBA" id="ARBA00022670"/>
    </source>
</evidence>
<evidence type="ECO:0000256" key="4">
    <source>
        <dbReference type="ARBA" id="ARBA00022801"/>
    </source>
</evidence>
<keyword evidence="5 8" id="KW-0862">Zinc</keyword>
<proteinExistence type="inferred from homology"/>
<dbReference type="Gene3D" id="3.90.132.10">
    <property type="entry name" value="Leishmanolysin , domain 2"/>
    <property type="match status" value="1"/>
</dbReference>
<feature type="region of interest" description="Disordered" evidence="9">
    <location>
        <begin position="271"/>
        <end position="290"/>
    </location>
</feature>
<name>G0R4P3_ICHMU</name>
<dbReference type="OMA" id="WAVACVE"/>
<sequence length="290" mass="32479">MNQCAGVIIDEQDESRKYGTPNSDLHIIVVASDQSNSFYASATVCQMLPRPSHGKIDLNKQNFNGINFNEGKFNRYTQLIIHEVIHLLGFSDNIYPYFINKATGKYYSLQEILITKQVRGLSTQFIKTPKVLKAVKELYACEDAEGMKLENQGTSSSVGSHWEKAIASNEIMGPSLVQGIAYITKTTIALLDDSGFYESVNYDMAKINAGYDLGCDFFYLACKSQTQKYDVFCSGYDSCDDFNTGYSTCISSQYSDGCNIYQTISKSQCNNPNNSHPLQDQYSGEMELER</sequence>
<feature type="active site" evidence="7">
    <location>
        <position position="83"/>
    </location>
</feature>
<dbReference type="GO" id="GO:0006508">
    <property type="term" value="P:proteolysis"/>
    <property type="evidence" value="ECO:0007669"/>
    <property type="project" value="UniProtKB-KW"/>
</dbReference>
<keyword evidence="11" id="KW-1185">Reference proteome</keyword>
<keyword evidence="3 8" id="KW-0479">Metal-binding</keyword>
<accession>G0R4P3</accession>
<dbReference type="GO" id="GO:0004222">
    <property type="term" value="F:metalloendopeptidase activity"/>
    <property type="evidence" value="ECO:0007669"/>
    <property type="project" value="InterPro"/>
</dbReference>
<dbReference type="Proteomes" id="UP000008983">
    <property type="component" value="Unassembled WGS sequence"/>
</dbReference>
<dbReference type="RefSeq" id="XP_004025001.1">
    <property type="nucleotide sequence ID" value="XM_004024952.1"/>
</dbReference>
<evidence type="ECO:0000313" key="10">
    <source>
        <dbReference type="EMBL" id="EGR27549.1"/>
    </source>
</evidence>
<dbReference type="PANTHER" id="PTHR10942">
    <property type="entry name" value="LEISHMANOLYSIN-LIKE PEPTIDASE"/>
    <property type="match status" value="1"/>
</dbReference>
<evidence type="ECO:0000256" key="9">
    <source>
        <dbReference type="SAM" id="MobiDB-lite"/>
    </source>
</evidence>